<dbReference type="Gene3D" id="2.60.120.460">
    <property type="entry name" value="YjbQ-like"/>
    <property type="match status" value="1"/>
</dbReference>
<dbReference type="STRING" id="94643.A0A2A9MG81"/>
<keyword evidence="3" id="KW-0732">Signal</keyword>
<dbReference type="EMBL" id="NWUJ01000006">
    <property type="protein sequence ID" value="PFH34410.1"/>
    <property type="molecule type" value="Genomic_DNA"/>
</dbReference>
<dbReference type="RefSeq" id="XP_029218419.1">
    <property type="nucleotide sequence ID" value="XM_029364836.1"/>
</dbReference>
<dbReference type="PANTHER" id="PTHR30615:SF8">
    <property type="entry name" value="UPF0047 PROTEIN C4A8.02C"/>
    <property type="match status" value="1"/>
</dbReference>
<organism evidence="4 5">
    <name type="scientific">Besnoitia besnoiti</name>
    <name type="common">Apicomplexan protozoan</name>
    <dbReference type="NCBI Taxonomy" id="94643"/>
    <lineage>
        <taxon>Eukaryota</taxon>
        <taxon>Sar</taxon>
        <taxon>Alveolata</taxon>
        <taxon>Apicomplexa</taxon>
        <taxon>Conoidasida</taxon>
        <taxon>Coccidia</taxon>
        <taxon>Eucoccidiorida</taxon>
        <taxon>Eimeriorina</taxon>
        <taxon>Sarcocystidae</taxon>
        <taxon>Besnoitia</taxon>
    </lineage>
</organism>
<feature type="region of interest" description="Disordered" evidence="2">
    <location>
        <begin position="593"/>
        <end position="617"/>
    </location>
</feature>
<dbReference type="PROSITE" id="PS51257">
    <property type="entry name" value="PROKAR_LIPOPROTEIN"/>
    <property type="match status" value="1"/>
</dbReference>
<dbReference type="GeneID" id="40311369"/>
<evidence type="ECO:0000313" key="5">
    <source>
        <dbReference type="Proteomes" id="UP000224006"/>
    </source>
</evidence>
<dbReference type="InterPro" id="IPR035917">
    <property type="entry name" value="YjbQ-like_sf"/>
</dbReference>
<evidence type="ECO:0000313" key="4">
    <source>
        <dbReference type="EMBL" id="PFH34410.1"/>
    </source>
</evidence>
<dbReference type="InterPro" id="IPR001602">
    <property type="entry name" value="UPF0047_YjbQ-like"/>
</dbReference>
<dbReference type="SUPFAM" id="SSF111038">
    <property type="entry name" value="YjbQ-like"/>
    <property type="match status" value="1"/>
</dbReference>
<keyword evidence="5" id="KW-1185">Reference proteome</keyword>
<comment type="similarity">
    <text evidence="1">Belongs to the UPF0047 family.</text>
</comment>
<feature type="region of interest" description="Disordered" evidence="2">
    <location>
        <begin position="200"/>
        <end position="236"/>
    </location>
</feature>
<dbReference type="VEuPathDB" id="ToxoDB:BESB_064410"/>
<proteinExistence type="inferred from homology"/>
<feature type="compositionally biased region" description="Basic and acidic residues" evidence="2">
    <location>
        <begin position="593"/>
        <end position="602"/>
    </location>
</feature>
<dbReference type="KEGG" id="bbes:BESB_064410"/>
<sequence>MRPLPFAISCLGFLCSCFSLLRSPTGGARVRGSLPIPLHAFFVRAAASDHRLPLQSPARRLCERAAMGPRKPPSAALFPRSSFAQSVVRVSTPSRGCHLLGGTIEEEIRKLRQALVEVVSRGAPPSAPRRRRGDGLKGDSWVALIAVSSPGVAISVNENADPTVRVDLKTTLDLLTGMEACGSSGEHTSLQLRHETGVNCRSAEGASRVSEQRRRRGSPARSSGRSSWDEAPEFPSEARSELAQIVSAMSSPCAASLLTEEKSGSRSDNVDFEGRKESWLMHIWTRHTSCSLSVTGRSCLRALEPLMSRVVPEDWNNTYFEHTYEGPDDMPAHAKTTLFTPDVFLSLTAPAGETQEDANCDALDAYQAEHAGMDSRFQMPDSETKDGKNSRRCRLGGESRGGQRVDFGYNQTVALNEHRDGGGWGGGRARKLVFSSIGIASQKETLQEERKRKAIAAFKRQLATIQAGAVHCSVHAPDSGLVIAPRMVTSFLEASAADGKASVEETYDHESSEREEGGAVVREVFEGIIPDNWDAPDTGGAGCEDHMSIVALGRAALLNSGLLIPIRAGELVCPPGHDVFVWAGAYADSDSEGRLMDRDGEPAKPPNVGSAELSRSRNRKFEVTCTLLGTQEASDGF</sequence>
<dbReference type="AlphaFoldDB" id="A0A2A9MG81"/>
<comment type="caution">
    <text evidence="4">The sequence shown here is derived from an EMBL/GenBank/DDBJ whole genome shotgun (WGS) entry which is preliminary data.</text>
</comment>
<feature type="compositionally biased region" description="Basic and acidic residues" evidence="2">
    <location>
        <begin position="382"/>
        <end position="398"/>
    </location>
</feature>
<protein>
    <submittedName>
        <fullName evidence="4">Uncharacterized protein</fullName>
    </submittedName>
</protein>
<name>A0A2A9MG81_BESBE</name>
<evidence type="ECO:0000256" key="2">
    <source>
        <dbReference type="SAM" id="MobiDB-lite"/>
    </source>
</evidence>
<feature type="region of interest" description="Disordered" evidence="2">
    <location>
        <begin position="377"/>
        <end position="398"/>
    </location>
</feature>
<feature type="chain" id="PRO_5013061007" evidence="3">
    <location>
        <begin position="28"/>
        <end position="637"/>
    </location>
</feature>
<dbReference type="OrthoDB" id="330646at2759"/>
<gene>
    <name evidence="4" type="ORF">BESB_064410</name>
</gene>
<dbReference type="PANTHER" id="PTHR30615">
    <property type="entry name" value="UNCHARACTERIZED PROTEIN YJBQ-RELATED"/>
    <property type="match status" value="1"/>
</dbReference>
<dbReference type="Pfam" id="PF01894">
    <property type="entry name" value="YjbQ"/>
    <property type="match status" value="1"/>
</dbReference>
<evidence type="ECO:0000256" key="3">
    <source>
        <dbReference type="SAM" id="SignalP"/>
    </source>
</evidence>
<accession>A0A2A9MG81</accession>
<feature type="signal peptide" evidence="3">
    <location>
        <begin position="1"/>
        <end position="27"/>
    </location>
</feature>
<reference evidence="4 5" key="1">
    <citation type="submission" date="2017-09" db="EMBL/GenBank/DDBJ databases">
        <title>Genome sequencing of Besnoitia besnoiti strain Bb-Ger1.</title>
        <authorList>
            <person name="Schares G."/>
            <person name="Venepally P."/>
            <person name="Lorenzi H.A."/>
        </authorList>
    </citation>
    <scope>NUCLEOTIDE SEQUENCE [LARGE SCALE GENOMIC DNA]</scope>
    <source>
        <strain evidence="4 5">Bb-Ger1</strain>
    </source>
</reference>
<dbReference type="Proteomes" id="UP000224006">
    <property type="component" value="Chromosome VI"/>
</dbReference>
<evidence type="ECO:0000256" key="1">
    <source>
        <dbReference type="ARBA" id="ARBA00005534"/>
    </source>
</evidence>